<keyword evidence="1" id="KW-0472">Membrane</keyword>
<keyword evidence="1" id="KW-0812">Transmembrane</keyword>
<comment type="caution">
    <text evidence="2">The sequence shown here is derived from an EMBL/GenBank/DDBJ whole genome shotgun (WGS) entry which is preliminary data.</text>
</comment>
<evidence type="ECO:0000313" key="2">
    <source>
        <dbReference type="EMBL" id="MBC2768584.1"/>
    </source>
</evidence>
<feature type="transmembrane region" description="Helical" evidence="1">
    <location>
        <begin position="6"/>
        <end position="28"/>
    </location>
</feature>
<keyword evidence="3" id="KW-1185">Reference proteome</keyword>
<dbReference type="AlphaFoldDB" id="A0A842HKW5"/>
<accession>A0A842HKW5</accession>
<feature type="transmembrane region" description="Helical" evidence="1">
    <location>
        <begin position="49"/>
        <end position="75"/>
    </location>
</feature>
<dbReference type="EMBL" id="JACJUU010000001">
    <property type="protein sequence ID" value="MBC2768584.1"/>
    <property type="molecule type" value="Genomic_DNA"/>
</dbReference>
<sequence length="76" mass="8401">MSATDYALMLIAMVALSGLIVFVWERYLNPPLIKKYDGQGAWAKNSSKIPWYAWLLSPAVLALFLFGPTVAARIIG</sequence>
<name>A0A842HKW5_9BURK</name>
<keyword evidence="1" id="KW-1133">Transmembrane helix</keyword>
<protein>
    <submittedName>
        <fullName evidence="2">Uncharacterized protein</fullName>
    </submittedName>
</protein>
<evidence type="ECO:0000313" key="3">
    <source>
        <dbReference type="Proteomes" id="UP000545386"/>
    </source>
</evidence>
<reference evidence="2 3" key="1">
    <citation type="submission" date="2020-08" db="EMBL/GenBank/DDBJ databases">
        <title>Paraeoetvoesia sp. YC-7-48 draft genome sequence.</title>
        <authorList>
            <person name="Yao L."/>
        </authorList>
    </citation>
    <scope>NUCLEOTIDE SEQUENCE [LARGE SCALE GENOMIC DNA]</scope>
    <source>
        <strain evidence="3">YC-7-48</strain>
    </source>
</reference>
<gene>
    <name evidence="2" type="ORF">GTU67_01480</name>
</gene>
<organism evidence="2 3">
    <name type="scientific">Pusillimonas minor</name>
    <dbReference type="NCBI Taxonomy" id="2697024"/>
    <lineage>
        <taxon>Bacteria</taxon>
        <taxon>Pseudomonadati</taxon>
        <taxon>Pseudomonadota</taxon>
        <taxon>Betaproteobacteria</taxon>
        <taxon>Burkholderiales</taxon>
        <taxon>Alcaligenaceae</taxon>
        <taxon>Pusillimonas</taxon>
    </lineage>
</organism>
<dbReference type="RefSeq" id="WP_185778419.1">
    <property type="nucleotide sequence ID" value="NZ_JACJUU010000001.1"/>
</dbReference>
<proteinExistence type="predicted"/>
<evidence type="ECO:0000256" key="1">
    <source>
        <dbReference type="SAM" id="Phobius"/>
    </source>
</evidence>
<dbReference type="Proteomes" id="UP000545386">
    <property type="component" value="Unassembled WGS sequence"/>
</dbReference>